<dbReference type="InterPro" id="IPR007219">
    <property type="entry name" value="XnlR_reg_dom"/>
</dbReference>
<dbReference type="SUPFAM" id="SSF56645">
    <property type="entry name" value="Acyl-CoA dehydrogenase NM domain-like"/>
    <property type="match status" value="1"/>
</dbReference>
<dbReference type="InterPro" id="IPR006091">
    <property type="entry name" value="Acyl-CoA_Oxase/DH_mid-dom"/>
</dbReference>
<name>A0A2U3EBC1_PURLI</name>
<keyword evidence="3" id="KW-0274">FAD</keyword>
<dbReference type="Gene3D" id="1.20.140.10">
    <property type="entry name" value="Butyryl-CoA Dehydrogenase, subunit A, domain 3"/>
    <property type="match status" value="1"/>
</dbReference>
<feature type="compositionally biased region" description="Polar residues" evidence="5">
    <location>
        <begin position="1"/>
        <end position="12"/>
    </location>
</feature>
<dbReference type="GO" id="GO:0003677">
    <property type="term" value="F:DNA binding"/>
    <property type="evidence" value="ECO:0007669"/>
    <property type="project" value="InterPro"/>
</dbReference>
<dbReference type="Pfam" id="PF04082">
    <property type="entry name" value="Fungal_trans"/>
    <property type="match status" value="1"/>
</dbReference>
<feature type="domain" description="Xylanolytic transcriptional activator regulatory" evidence="6">
    <location>
        <begin position="973"/>
        <end position="1041"/>
    </location>
</feature>
<comment type="similarity">
    <text evidence="1">Belongs to the acyl-CoA dehydrogenase family.</text>
</comment>
<dbReference type="Pfam" id="PF18158">
    <property type="entry name" value="AidB_N"/>
    <property type="match status" value="1"/>
</dbReference>
<dbReference type="GO" id="GO:0003995">
    <property type="term" value="F:acyl-CoA dehydrogenase activity"/>
    <property type="evidence" value="ECO:0007669"/>
    <property type="project" value="TreeGrafter"/>
</dbReference>
<sequence>MDSSRMRPSTVDTGYRLQPTPLGNPVTSDAYFQRVLHGYLGPELIENITPQLIKFGDEAVSDNVLAWIANSEKEEPYVKQYDVWGRRYPYDKLVTSEGWKRLGQWGARNGVVSLGYEPENGPFRRLVQHAFNYIFSASSGVRSCPVSMTSGAARLVMRHLPGLPDDHPFHEVFRKLIARDDAWVSSQWMTERPGGSDVRNSETVAVYSPLPSKSSKIGRIDEGDYLLSGFKWFTSAADCDMALILAKTESGELSLFLAPTRTTAVGEDGKPYERTNGARIHRMKNKMGTKELPTAEIELQDTRAWMIGPKDKGIATIALLLNVTRTHNFITALSCWRRAIHIAKAFAKARQVLDQPLWTFPMHLRLLSNMEVKHRGAMQLAFFTTSLLSFADYGFPGSGAFAHLPLPEPGRPTEILLRTLTATTKAIICKVGTLALQECQEAMGGVGYLDDPDDPEFNISRLYRDTAANMTWEGTTNVLASEVVRHVLNKDHCDIIANWMRNAIGKIADSALKGALERSCSMFFNELAPLKDNIGAALADGRQQMFTLGWLISGVLLALDAQRDSEEIASEVAKRWVLRGEGGFGEFVLPGVMHAGHSETHLSERERRNWDCRIVWGVELPRDAAAGFRPASIKLNWHSSSVASWQRTLLHWRSDDGAPRTEWPLVLELLGPRAATTPHSAPWGCRAAVNAASHVASLCRTHSVSNMIAAGELAEKKCPTKPREVKPALYVTKRRSGSPTPTPHQRKRKRYTLSPSPPACDGPGQHTPNTTGTTGLTAISDLDTTGLHQITGAATSPHSPISQNSQAHKAYEIPTVDRSYDGRSEYLGDQVPFTEPLHVSHTGLDPEHGLPHLDVRFLALRKAFDLPSRTMRESLIDAFMEHCHPWTPIVERRWLEETDQRRPSLLLLQAVFLAGSRVLSSPLVHTSSPEFYERARALFFHGHEKNTTLAIVAVCLLQWWNPTGPEKFSVNTSGFWVRIGVELAYQVGLHKEPADGPFKSFRRRLWWTLVVRDSIISVGTGRPRTIHLEDSTMKPPSLEDFAVQDIQASLFIAYASICRQMGDIAEAHRRQSLTPSVRQRFEDALFRWAKQLPRQLQIVHQHNETCALAPYNFEARQLAVPYFVSLTLLHRTPKAQASAPTICLLASSYVVAIIEEFICRDQLRYLGPVFTFYALVTGLNQLTGFRYECLQEVAEHEFNVVKVALEELGKRWGSAHGALRGLIRAKEAVQQQPRYSRRPPILSPDEAIFFTDFGPELCKMWDVGFAGSTDRGHGSVIAARKDSQSWDFATTADGMSLQMQSPDLLQGPKASSSSRDPREASLADASAYGYEDLTQFEDPLVPAEGFWLFEDLELPGMFSDTFVP</sequence>
<dbReference type="InterPro" id="IPR052904">
    <property type="entry name" value="Acyl-CoA_dehydrogenase-like"/>
</dbReference>
<reference evidence="7 8" key="1">
    <citation type="journal article" date="2016" name="Front. Microbiol.">
        <title>Genome and transcriptome sequences reveal the specific parasitism of the nematophagous Purpureocillium lilacinum 36-1.</title>
        <authorList>
            <person name="Xie J."/>
            <person name="Li S."/>
            <person name="Mo C."/>
            <person name="Xiao X."/>
            <person name="Peng D."/>
            <person name="Wang G."/>
            <person name="Xiao Y."/>
        </authorList>
    </citation>
    <scope>NUCLEOTIDE SEQUENCE [LARGE SCALE GENOMIC DNA]</scope>
    <source>
        <strain evidence="7 8">36-1</strain>
    </source>
</reference>
<dbReference type="Proteomes" id="UP000245956">
    <property type="component" value="Unassembled WGS sequence"/>
</dbReference>
<dbReference type="InterPro" id="IPR009100">
    <property type="entry name" value="AcylCoA_DH/oxidase_NM_dom_sf"/>
</dbReference>
<dbReference type="EMBL" id="LCWV01000007">
    <property type="protein sequence ID" value="PWI71797.1"/>
    <property type="molecule type" value="Genomic_DNA"/>
</dbReference>
<evidence type="ECO:0000256" key="3">
    <source>
        <dbReference type="ARBA" id="ARBA00022827"/>
    </source>
</evidence>
<evidence type="ECO:0000256" key="2">
    <source>
        <dbReference type="ARBA" id="ARBA00022630"/>
    </source>
</evidence>
<evidence type="ECO:0000256" key="5">
    <source>
        <dbReference type="SAM" id="MobiDB-lite"/>
    </source>
</evidence>
<feature type="region of interest" description="Disordered" evidence="5">
    <location>
        <begin position="732"/>
        <end position="774"/>
    </location>
</feature>
<feature type="compositionally biased region" description="Low complexity" evidence="5">
    <location>
        <begin position="762"/>
        <end position="774"/>
    </location>
</feature>
<feature type="region of interest" description="Disordered" evidence="5">
    <location>
        <begin position="1"/>
        <end position="22"/>
    </location>
</feature>
<keyword evidence="2" id="KW-0285">Flavoprotein</keyword>
<dbReference type="Gene3D" id="2.40.110.20">
    <property type="match status" value="1"/>
</dbReference>
<accession>A0A2U3EBC1</accession>
<dbReference type="Pfam" id="PF02770">
    <property type="entry name" value="Acyl-CoA_dh_M"/>
    <property type="match status" value="1"/>
</dbReference>
<dbReference type="CDD" id="cd12148">
    <property type="entry name" value="fungal_TF_MHR"/>
    <property type="match status" value="1"/>
</dbReference>
<gene>
    <name evidence="7" type="ORF">PCL_11891</name>
</gene>
<keyword evidence="4" id="KW-0539">Nucleus</keyword>
<protein>
    <recommendedName>
        <fullName evidence="6">Xylanolytic transcriptional activator regulatory domain-containing protein</fullName>
    </recommendedName>
</protein>
<feature type="region of interest" description="Disordered" evidence="5">
    <location>
        <begin position="1301"/>
        <end position="1321"/>
    </location>
</feature>
<dbReference type="SMART" id="SM00906">
    <property type="entry name" value="Fungal_trans"/>
    <property type="match status" value="1"/>
</dbReference>
<dbReference type="Pfam" id="PF00441">
    <property type="entry name" value="Acyl-CoA_dh_1"/>
    <property type="match status" value="1"/>
</dbReference>
<dbReference type="InterPro" id="IPR009075">
    <property type="entry name" value="AcylCo_DH/oxidase_C"/>
</dbReference>
<dbReference type="GO" id="GO:0008270">
    <property type="term" value="F:zinc ion binding"/>
    <property type="evidence" value="ECO:0007669"/>
    <property type="project" value="InterPro"/>
</dbReference>
<dbReference type="PANTHER" id="PTHR42707">
    <property type="entry name" value="ACYL-COA DEHYDROGENASE"/>
    <property type="match status" value="1"/>
</dbReference>
<evidence type="ECO:0000256" key="4">
    <source>
        <dbReference type="ARBA" id="ARBA00023242"/>
    </source>
</evidence>
<organism evidence="7 8">
    <name type="scientific">Purpureocillium lilacinum</name>
    <name type="common">Paecilomyces lilacinus</name>
    <dbReference type="NCBI Taxonomy" id="33203"/>
    <lineage>
        <taxon>Eukaryota</taxon>
        <taxon>Fungi</taxon>
        <taxon>Dikarya</taxon>
        <taxon>Ascomycota</taxon>
        <taxon>Pezizomycotina</taxon>
        <taxon>Sordariomycetes</taxon>
        <taxon>Hypocreomycetidae</taxon>
        <taxon>Hypocreales</taxon>
        <taxon>Ophiocordycipitaceae</taxon>
        <taxon>Purpureocillium</taxon>
    </lineage>
</organism>
<dbReference type="GO" id="GO:0006351">
    <property type="term" value="P:DNA-templated transcription"/>
    <property type="evidence" value="ECO:0007669"/>
    <property type="project" value="InterPro"/>
</dbReference>
<dbReference type="SUPFAM" id="SSF47203">
    <property type="entry name" value="Acyl-CoA dehydrogenase C-terminal domain-like"/>
    <property type="match status" value="1"/>
</dbReference>
<dbReference type="InterPro" id="IPR041504">
    <property type="entry name" value="AidB_N"/>
</dbReference>
<dbReference type="PANTHER" id="PTHR42707:SF2">
    <property type="entry name" value="ACD11 DEHYDROGENASE"/>
    <property type="match status" value="1"/>
</dbReference>
<dbReference type="InterPro" id="IPR036250">
    <property type="entry name" value="AcylCo_DH-like_C"/>
</dbReference>
<comment type="caution">
    <text evidence="7">The sequence shown here is derived from an EMBL/GenBank/DDBJ whole genome shotgun (WGS) entry which is preliminary data.</text>
</comment>
<feature type="compositionally biased region" description="Polar residues" evidence="5">
    <location>
        <begin position="1301"/>
        <end position="1314"/>
    </location>
</feature>
<proteinExistence type="inferred from homology"/>
<evidence type="ECO:0000313" key="7">
    <source>
        <dbReference type="EMBL" id="PWI71797.1"/>
    </source>
</evidence>
<evidence type="ECO:0000313" key="8">
    <source>
        <dbReference type="Proteomes" id="UP000245956"/>
    </source>
</evidence>
<evidence type="ECO:0000256" key="1">
    <source>
        <dbReference type="ARBA" id="ARBA00009347"/>
    </source>
</evidence>
<evidence type="ECO:0000259" key="6">
    <source>
        <dbReference type="SMART" id="SM00906"/>
    </source>
</evidence>